<accession>A0A0F9FPU9</accession>
<evidence type="ECO:0000259" key="1">
    <source>
        <dbReference type="Pfam" id="PF14028"/>
    </source>
</evidence>
<organism evidence="2">
    <name type="scientific">marine sediment metagenome</name>
    <dbReference type="NCBI Taxonomy" id="412755"/>
    <lineage>
        <taxon>unclassified sequences</taxon>
        <taxon>metagenomes</taxon>
        <taxon>ecological metagenomes</taxon>
    </lineage>
</organism>
<sequence>MKWIELTVTLADDTKFNEVLSILVKPYINSLRNRNIDFNWHFFREPSLCWRIYSNKSQIIKSELDIRLKELEESNSEIFKNHYFGAFLIDGKEYNGESELYGTDAWELCYKRWETGSNLALLLCTTEPMKSLPFHYTRDIHLMENQLGFELPDAITIYLKWLKTLMGCDNYYKPYLETMSELIKNTCRKSSIKGI</sequence>
<dbReference type="EMBL" id="LAZR01031658">
    <property type="protein sequence ID" value="KKL53092.1"/>
    <property type="molecule type" value="Genomic_DNA"/>
</dbReference>
<protein>
    <recommendedName>
        <fullName evidence="1">Thiopeptide-type bacteriocin biosynthesis domain-containing protein</fullName>
    </recommendedName>
</protein>
<dbReference type="InterPro" id="IPR023809">
    <property type="entry name" value="Thiopep_bacteriocin_synth_dom"/>
</dbReference>
<proteinExistence type="predicted"/>
<dbReference type="AlphaFoldDB" id="A0A0F9FPU9"/>
<dbReference type="Pfam" id="PF14028">
    <property type="entry name" value="Lant_dehydr_C"/>
    <property type="match status" value="1"/>
</dbReference>
<comment type="caution">
    <text evidence="2">The sequence shown here is derived from an EMBL/GenBank/DDBJ whole genome shotgun (WGS) entry which is preliminary data.</text>
</comment>
<gene>
    <name evidence="2" type="ORF">LCGC14_2278900</name>
</gene>
<name>A0A0F9FPU9_9ZZZZ</name>
<evidence type="ECO:0000313" key="2">
    <source>
        <dbReference type="EMBL" id="KKL53092.1"/>
    </source>
</evidence>
<reference evidence="2" key="1">
    <citation type="journal article" date="2015" name="Nature">
        <title>Complex archaea that bridge the gap between prokaryotes and eukaryotes.</title>
        <authorList>
            <person name="Spang A."/>
            <person name="Saw J.H."/>
            <person name="Jorgensen S.L."/>
            <person name="Zaremba-Niedzwiedzka K."/>
            <person name="Martijn J."/>
            <person name="Lind A.E."/>
            <person name="van Eijk R."/>
            <person name="Schleper C."/>
            <person name="Guy L."/>
            <person name="Ettema T.J."/>
        </authorList>
    </citation>
    <scope>NUCLEOTIDE SEQUENCE</scope>
</reference>
<feature type="domain" description="Thiopeptide-type bacteriocin biosynthesis" evidence="1">
    <location>
        <begin position="3"/>
        <end position="161"/>
    </location>
</feature>